<dbReference type="EMBL" id="CP051151">
    <property type="protein sequence ID" value="QLY40684.1"/>
    <property type="molecule type" value="Genomic_DNA"/>
</dbReference>
<keyword evidence="2" id="KW-0472">Membrane</keyword>
<dbReference type="PANTHER" id="PTHR43833">
    <property type="entry name" value="POTASSIUM CHANNEL PROTEIN 2-RELATED-RELATED"/>
    <property type="match status" value="1"/>
</dbReference>
<protein>
    <submittedName>
        <fullName evidence="5">Potassium channel protein</fullName>
    </submittedName>
</protein>
<dbReference type="SUPFAM" id="SSF51735">
    <property type="entry name" value="NAD(P)-binding Rossmann-fold domains"/>
    <property type="match status" value="1"/>
</dbReference>
<dbReference type="InterPro" id="IPR036721">
    <property type="entry name" value="RCK_C_sf"/>
</dbReference>
<dbReference type="InterPro" id="IPR036291">
    <property type="entry name" value="NAD(P)-bd_dom_sf"/>
</dbReference>
<evidence type="ECO:0000256" key="2">
    <source>
        <dbReference type="SAM" id="Phobius"/>
    </source>
</evidence>
<dbReference type="Gene3D" id="3.30.70.1450">
    <property type="entry name" value="Regulator of K+ conductance, C-terminal domain"/>
    <property type="match status" value="1"/>
</dbReference>
<evidence type="ECO:0000259" key="4">
    <source>
        <dbReference type="PROSITE" id="PS51202"/>
    </source>
</evidence>
<evidence type="ECO:0000259" key="3">
    <source>
        <dbReference type="PROSITE" id="PS51201"/>
    </source>
</evidence>
<dbReference type="Pfam" id="PF02254">
    <property type="entry name" value="TrkA_N"/>
    <property type="match status" value="1"/>
</dbReference>
<feature type="transmembrane region" description="Helical" evidence="2">
    <location>
        <begin position="60"/>
        <end position="81"/>
    </location>
</feature>
<keyword evidence="5" id="KW-0406">Ion transport</keyword>
<keyword evidence="6" id="KW-1185">Reference proteome</keyword>
<gene>
    <name evidence="5" type="ORF">HF295_07415</name>
</gene>
<evidence type="ECO:0000313" key="6">
    <source>
        <dbReference type="Proteomes" id="UP000512167"/>
    </source>
</evidence>
<dbReference type="InterPro" id="IPR050721">
    <property type="entry name" value="Trk_Ktr_HKT_K-transport"/>
</dbReference>
<dbReference type="RefSeq" id="WP_312031531.1">
    <property type="nucleotide sequence ID" value="NZ_CP051151.1"/>
</dbReference>
<keyword evidence="2" id="KW-0812">Transmembrane</keyword>
<name>A0A7L6N815_9MOLU</name>
<keyword evidence="5" id="KW-0813">Transport</keyword>
<dbReference type="Gene3D" id="1.10.287.70">
    <property type="match status" value="1"/>
</dbReference>
<dbReference type="SUPFAM" id="SSF116726">
    <property type="entry name" value="TrkA C-terminal domain-like"/>
    <property type="match status" value="1"/>
</dbReference>
<dbReference type="KEGG" id="tbk:HF295_07415"/>
<reference evidence="5 6" key="1">
    <citation type="submission" date="2020-04" db="EMBL/GenBank/DDBJ databases">
        <authorList>
            <person name="Zheng R.K."/>
            <person name="Sun C.M."/>
        </authorList>
    </citation>
    <scope>NUCLEOTIDE SEQUENCE [LARGE SCALE GENOMIC DNA]</scope>
    <source>
        <strain evidence="6">zrk29</strain>
    </source>
</reference>
<dbReference type="Pfam" id="PF02080">
    <property type="entry name" value="TrkA_C"/>
    <property type="match status" value="1"/>
</dbReference>
<dbReference type="AlphaFoldDB" id="A0A7L6N815"/>
<feature type="transmembrane region" description="Helical" evidence="2">
    <location>
        <begin position="12"/>
        <end position="40"/>
    </location>
</feature>
<evidence type="ECO:0000256" key="1">
    <source>
        <dbReference type="ARBA" id="ARBA00004651"/>
    </source>
</evidence>
<keyword evidence="2" id="KW-1133">Transmembrane helix</keyword>
<dbReference type="PROSITE" id="PS51202">
    <property type="entry name" value="RCK_C"/>
    <property type="match status" value="1"/>
</dbReference>
<dbReference type="PROSITE" id="PS51201">
    <property type="entry name" value="RCK_N"/>
    <property type="match status" value="1"/>
</dbReference>
<dbReference type="InterPro" id="IPR006037">
    <property type="entry name" value="RCK_C"/>
</dbReference>
<keyword evidence="5" id="KW-0407">Ion channel</keyword>
<dbReference type="InterPro" id="IPR013099">
    <property type="entry name" value="K_chnl_dom"/>
</dbReference>
<organism evidence="5 6">
    <name type="scientific">Hujiaoplasma nucleasis</name>
    <dbReference type="NCBI Taxonomy" id="2725268"/>
    <lineage>
        <taxon>Bacteria</taxon>
        <taxon>Bacillati</taxon>
        <taxon>Mycoplasmatota</taxon>
        <taxon>Mollicutes</taxon>
        <taxon>Candidatus Izemoplasmatales</taxon>
        <taxon>Hujiaoplasmataceae</taxon>
        <taxon>Hujiaoplasma</taxon>
    </lineage>
</organism>
<dbReference type="Pfam" id="PF07885">
    <property type="entry name" value="Ion_trans_2"/>
    <property type="match status" value="1"/>
</dbReference>
<dbReference type="InterPro" id="IPR003148">
    <property type="entry name" value="RCK_N"/>
</dbReference>
<dbReference type="Gene3D" id="3.40.50.720">
    <property type="entry name" value="NAD(P)-binding Rossmann-like Domain"/>
    <property type="match status" value="1"/>
</dbReference>
<evidence type="ECO:0000313" key="5">
    <source>
        <dbReference type="EMBL" id="QLY40684.1"/>
    </source>
</evidence>
<feature type="domain" description="RCK C-terminal" evidence="4">
    <location>
        <begin position="246"/>
        <end position="331"/>
    </location>
</feature>
<feature type="domain" description="RCK N-terminal" evidence="3">
    <location>
        <begin position="106"/>
        <end position="223"/>
    </location>
</feature>
<dbReference type="SUPFAM" id="SSF81324">
    <property type="entry name" value="Voltage-gated potassium channels"/>
    <property type="match status" value="1"/>
</dbReference>
<proteinExistence type="predicted"/>
<dbReference type="GO" id="GO:0006813">
    <property type="term" value="P:potassium ion transport"/>
    <property type="evidence" value="ECO:0007669"/>
    <property type="project" value="InterPro"/>
</dbReference>
<comment type="subcellular location">
    <subcellularLocation>
        <location evidence="1">Cell membrane</location>
        <topology evidence="1">Multi-pass membrane protein</topology>
    </subcellularLocation>
</comment>
<dbReference type="GO" id="GO:0005886">
    <property type="term" value="C:plasma membrane"/>
    <property type="evidence" value="ECO:0007669"/>
    <property type="project" value="UniProtKB-SubCell"/>
</dbReference>
<accession>A0A7L6N815</accession>
<dbReference type="Proteomes" id="UP000512167">
    <property type="component" value="Chromosome"/>
</dbReference>
<dbReference type="GO" id="GO:0008324">
    <property type="term" value="F:monoatomic cation transmembrane transporter activity"/>
    <property type="evidence" value="ECO:0007669"/>
    <property type="project" value="InterPro"/>
</dbReference>
<sequence>MNIKKISIWLGVMLGILILGSIGYLIILDITFIDALYMTIITMSTVGFNEVSEMNTIAKMYTIIIILLSVGMIGYILKIVFDFFSQGDIRAVWRRNKMDKTIESLSNHYIICGAGDTGINVITQFIRREVPFVVVEKSEEAVKELDELNVLHILGDASKEEVLQKAGVERAKGLITTLSSDAENVFIVITARQLNHDIFIISRFHDRPTRSKLIHAGANRVVSPDEIGGKKMAQLMISPNVQFFVDNIIDAKNMSINMEEVVVHQDSELAGKSLRQADVSNKIGLIILGIRREEDKIIFNPKANEILRVGDRMIVVGSKEQITKISDIALDNK</sequence>
<dbReference type="PANTHER" id="PTHR43833:SF9">
    <property type="entry name" value="POTASSIUM CHANNEL PROTEIN YUGO-RELATED"/>
    <property type="match status" value="1"/>
</dbReference>